<evidence type="ECO:0000313" key="3">
    <source>
        <dbReference type="Proteomes" id="UP000031327"/>
    </source>
</evidence>
<evidence type="ECO:0000313" key="2">
    <source>
        <dbReference type="EMBL" id="KID56562.1"/>
    </source>
</evidence>
<protein>
    <recommendedName>
        <fullName evidence="1">DUF7710 domain-containing protein</fullName>
    </recommendedName>
</protein>
<name>A0A0C1QNF0_9GAMM</name>
<feature type="domain" description="DUF7710" evidence="1">
    <location>
        <begin position="4"/>
        <end position="92"/>
    </location>
</feature>
<dbReference type="Proteomes" id="UP000031327">
    <property type="component" value="Unassembled WGS sequence"/>
</dbReference>
<organism evidence="2 3">
    <name type="scientific">Pseudoalteromonas luteoviolacea</name>
    <dbReference type="NCBI Taxonomy" id="43657"/>
    <lineage>
        <taxon>Bacteria</taxon>
        <taxon>Pseudomonadati</taxon>
        <taxon>Pseudomonadota</taxon>
        <taxon>Gammaproteobacteria</taxon>
        <taxon>Alteromonadales</taxon>
        <taxon>Pseudoalteromonadaceae</taxon>
        <taxon>Pseudoalteromonas</taxon>
    </lineage>
</organism>
<gene>
    <name evidence="2" type="ORF">JF50_11530</name>
</gene>
<dbReference type="RefSeq" id="WP_039609630.1">
    <property type="nucleotide sequence ID" value="NZ_JWIC01000006.1"/>
</dbReference>
<dbReference type="AlphaFoldDB" id="A0A0C1QNF0"/>
<proteinExistence type="predicted"/>
<sequence>MKSVWVFNKNNADFSGGVFSELELAESWIKENSLTGVLTNYPLDQGVFDWAVENDMHNIKPEKLAEKSKQPSFIGGFTTASQEHYHYQDGSRS</sequence>
<dbReference type="Pfam" id="PF24819">
    <property type="entry name" value="DUF7710"/>
    <property type="match status" value="1"/>
</dbReference>
<dbReference type="InterPro" id="IPR056127">
    <property type="entry name" value="DUF7710"/>
</dbReference>
<reference evidence="2 3" key="1">
    <citation type="submission" date="2014-12" db="EMBL/GenBank/DDBJ databases">
        <title>Draft Genome Sequence of Pseudoalteromonas luteoviolacea HI1.</title>
        <authorList>
            <person name="Asahina A.Y."/>
            <person name="Hadfield M.G."/>
        </authorList>
    </citation>
    <scope>NUCLEOTIDE SEQUENCE [LARGE SCALE GENOMIC DNA]</scope>
    <source>
        <strain evidence="2 3">HI1</strain>
    </source>
</reference>
<comment type="caution">
    <text evidence="2">The sequence shown here is derived from an EMBL/GenBank/DDBJ whole genome shotgun (WGS) entry which is preliminary data.</text>
</comment>
<evidence type="ECO:0000259" key="1">
    <source>
        <dbReference type="Pfam" id="PF24819"/>
    </source>
</evidence>
<dbReference type="OrthoDB" id="72025at2"/>
<accession>A0A0C1QNF0</accession>
<dbReference type="EMBL" id="JWIC01000006">
    <property type="protein sequence ID" value="KID56562.1"/>
    <property type="molecule type" value="Genomic_DNA"/>
</dbReference>